<feature type="compositionally biased region" description="Polar residues" evidence="5">
    <location>
        <begin position="375"/>
        <end position="385"/>
    </location>
</feature>
<organism evidence="9 10">
    <name type="scientific">Merluccius polli</name>
    <name type="common">Benguela hake</name>
    <name type="synonym">Merluccius cadenati</name>
    <dbReference type="NCBI Taxonomy" id="89951"/>
    <lineage>
        <taxon>Eukaryota</taxon>
        <taxon>Metazoa</taxon>
        <taxon>Chordata</taxon>
        <taxon>Craniata</taxon>
        <taxon>Vertebrata</taxon>
        <taxon>Euteleostomi</taxon>
        <taxon>Actinopterygii</taxon>
        <taxon>Neopterygii</taxon>
        <taxon>Teleostei</taxon>
        <taxon>Neoteleostei</taxon>
        <taxon>Acanthomorphata</taxon>
        <taxon>Zeiogadaria</taxon>
        <taxon>Gadariae</taxon>
        <taxon>Gadiformes</taxon>
        <taxon>Gadoidei</taxon>
        <taxon>Merlucciidae</taxon>
        <taxon>Merluccius</taxon>
    </lineage>
</organism>
<dbReference type="EMBL" id="JAOPHQ010003161">
    <property type="protein sequence ID" value="KAK0144123.1"/>
    <property type="molecule type" value="Genomic_DNA"/>
</dbReference>
<dbReference type="PROSITE" id="PS51698">
    <property type="entry name" value="U_BOX"/>
    <property type="match status" value="1"/>
</dbReference>
<feature type="compositionally biased region" description="Low complexity" evidence="5">
    <location>
        <begin position="754"/>
        <end position="770"/>
    </location>
</feature>
<feature type="region of interest" description="Disordered" evidence="5">
    <location>
        <begin position="499"/>
        <end position="713"/>
    </location>
</feature>
<protein>
    <submittedName>
        <fullName evidence="9">E3 ubiquitin-protein ligase RBBP6</fullName>
    </submittedName>
</protein>
<dbReference type="GO" id="GO:0016567">
    <property type="term" value="P:protein ubiquitination"/>
    <property type="evidence" value="ECO:0007669"/>
    <property type="project" value="InterPro"/>
</dbReference>
<dbReference type="GO" id="GO:0005634">
    <property type="term" value="C:nucleus"/>
    <property type="evidence" value="ECO:0007669"/>
    <property type="project" value="TreeGrafter"/>
</dbReference>
<feature type="compositionally biased region" description="Basic and acidic residues" evidence="5">
    <location>
        <begin position="1197"/>
        <end position="1212"/>
    </location>
</feature>
<dbReference type="GO" id="GO:0006511">
    <property type="term" value="P:ubiquitin-dependent protein catabolic process"/>
    <property type="evidence" value="ECO:0007669"/>
    <property type="project" value="TreeGrafter"/>
</dbReference>
<sequence length="1256" mass="138718">MENQSVSRSLAFLSQTCNLAHADVSEADKIQAMMSQSNHEYDPMNYVKKHGIPPPNYTCFRCGMTGHHIRNCPTAGDKSFESLPKIKKSTGIPRSFMVEVDDPSIKGAMLTNCGRYAIPTIDAEAYAKGKKERPPFVSQQRQARVSGGNEEEREEGEAVPTELLCPICRETLHDAVLIPCCGNSYCDDCIRSALLESDEHVCPTCNKADVSPDTLVANKFLRQAVNSFKNEVGHKKSQTTKGSGTPVSQPPNPSPCPNPTPPASTQTRPQRPYPPIRHQQDPLLSHPPASHTPPLVQPSAMSPVATGASSAYSTPVGSPQRPQNHPDTPGSKEAEAEISIDAADPPIPSVSPSPEEEGPAAPPGYHVPVAEDLESTSPKNAQMSPTYPIVGHSEQPPVQESSSTSSDLAGGGAWSYPMKDPCPSLPPSHPSSDSSPVLATPAASLLPLPLPPPPHQHFHPPPPLFPPKSFPPYPGFPPGYPFSAPPWAPPSLPAVFPNVPPPTLPSSTSSIPPLIPKEEMYRHKTRMKERASSSHGANRDRQSQQRHKSNLDEMGSDFTKELLEYRRLQKQRRRSYSRSPQRSSSISQMSSDSYSKSYSHSSHSRSYSRSPSRSRSRSRGRSRSRSRSRPRHRQRSARHKANRAHDHGYKRSHSPTPPSSSPSRRRRSSRSRSWSRSRSRGSRQKTGGGHRHRARSCRCRHGPPGEQSSPERYRQWEREYMEWYDKYFGNYTGKPHHLQPPPLLPTPRHARGPPASGSARRPYSSSSYSSKCGESQPSRAATRRSRNPTPRQSPNRSPFPGSEDEAGSLTYQQRCSVMYGRQGSEWEKPEAPGLGTDHRKATLEHSDALPIAYRTSSTDLNDQNHKRKKRRRSERDRAEMGEAEEESLSLAASYASNRGHREGRSKRGSPRAPVVRSESDDPGDDACDNPRVGTQRGDGCPSAEPSRASEVGGPKDADRRLAHGSKDLDTSRSEKKKRREKEKNSKSPRTDEHHLDAHKSESSKSGRDGEDPRHGTKKRKPKTGEKEPGIRGSPTESCLWEGVTTVKKPQRKTISISINLRGQSDEAQKGGESDRMAGSWVEVDKMDTGGEKEEAAAEKGVEENAAEDGAIKKQTTTPRATEEMTWGGEEMETKRIRRDDGGEVMEEEEKEAWMAGAKKRQSGEEPVEQMAERSKTPGRRSKSNSAAGETAVHPSHRRDGREGRQERKVALKSLEKYSGPGGFLLPEDKKVLMQVCQSFQLSVKVKAFIFHFTEVS</sequence>
<keyword evidence="10" id="KW-1185">Reference proteome</keyword>
<feature type="domain" description="CCHC-type" evidence="7">
    <location>
        <begin position="59"/>
        <end position="73"/>
    </location>
</feature>
<dbReference type="PROSITE" id="PS50089">
    <property type="entry name" value="ZF_RING_2"/>
    <property type="match status" value="1"/>
</dbReference>
<dbReference type="GO" id="GO:0003676">
    <property type="term" value="F:nucleic acid binding"/>
    <property type="evidence" value="ECO:0007669"/>
    <property type="project" value="InterPro"/>
</dbReference>
<evidence type="ECO:0000256" key="4">
    <source>
        <dbReference type="PROSITE-ProRule" id="PRU00047"/>
    </source>
</evidence>
<name>A0AA47P166_MERPO</name>
<feature type="compositionally biased region" description="Basic and acidic residues" evidence="5">
    <location>
        <begin position="824"/>
        <end position="847"/>
    </location>
</feature>
<dbReference type="InterPro" id="IPR003613">
    <property type="entry name" value="Ubox_domain"/>
</dbReference>
<dbReference type="InterPro" id="IPR001841">
    <property type="entry name" value="Znf_RING"/>
</dbReference>
<feature type="compositionally biased region" description="Basic and acidic residues" evidence="5">
    <location>
        <begin position="516"/>
        <end position="543"/>
    </location>
</feature>
<dbReference type="Proteomes" id="UP001174136">
    <property type="component" value="Unassembled WGS sequence"/>
</dbReference>
<keyword evidence="3" id="KW-0862">Zinc</keyword>
<feature type="domain" description="U-box" evidence="8">
    <location>
        <begin position="158"/>
        <end position="235"/>
    </location>
</feature>
<dbReference type="InterPro" id="IPR001878">
    <property type="entry name" value="Znf_CCHC"/>
</dbReference>
<evidence type="ECO:0000259" key="6">
    <source>
        <dbReference type="PROSITE" id="PS50089"/>
    </source>
</evidence>
<feature type="compositionally biased region" description="Low complexity" evidence="5">
    <location>
        <begin position="577"/>
        <end position="611"/>
    </location>
</feature>
<feature type="compositionally biased region" description="Basic and acidic residues" evidence="5">
    <location>
        <begin position="1131"/>
        <end position="1141"/>
    </location>
</feature>
<dbReference type="InterPro" id="IPR013083">
    <property type="entry name" value="Znf_RING/FYVE/PHD"/>
</dbReference>
<dbReference type="SMART" id="SM00184">
    <property type="entry name" value="RING"/>
    <property type="match status" value="1"/>
</dbReference>
<feature type="compositionally biased region" description="Basic and acidic residues" evidence="5">
    <location>
        <begin position="1063"/>
        <end position="1075"/>
    </location>
</feature>
<dbReference type="InterPro" id="IPR036875">
    <property type="entry name" value="Znf_CCHC_sf"/>
</dbReference>
<dbReference type="SUPFAM" id="SSF57850">
    <property type="entry name" value="RING/U-box"/>
    <property type="match status" value="1"/>
</dbReference>
<keyword evidence="1" id="KW-0479">Metal-binding</keyword>
<dbReference type="GO" id="GO:0006397">
    <property type="term" value="P:mRNA processing"/>
    <property type="evidence" value="ECO:0007669"/>
    <property type="project" value="InterPro"/>
</dbReference>
<evidence type="ECO:0000256" key="3">
    <source>
        <dbReference type="ARBA" id="ARBA00022833"/>
    </source>
</evidence>
<accession>A0AA47P166</accession>
<feature type="compositionally biased region" description="Basic and acidic residues" evidence="5">
    <location>
        <begin position="953"/>
        <end position="973"/>
    </location>
</feature>
<dbReference type="CDD" id="cd16620">
    <property type="entry name" value="vRING-HC-C4C4_RBBP6"/>
    <property type="match status" value="1"/>
</dbReference>
<dbReference type="PANTHER" id="PTHR15439:SF0">
    <property type="entry name" value="CELL DIVISION CYCLE AND APOPTOSIS REGULATOR PROTEIN 1-RELATED"/>
    <property type="match status" value="1"/>
</dbReference>
<feature type="compositionally biased region" description="Polar residues" evidence="5">
    <location>
        <begin position="307"/>
        <end position="326"/>
    </location>
</feature>
<evidence type="ECO:0000256" key="1">
    <source>
        <dbReference type="ARBA" id="ARBA00022723"/>
    </source>
</evidence>
<dbReference type="AlphaFoldDB" id="A0AA47P166"/>
<feature type="compositionally biased region" description="Basic residues" evidence="5">
    <location>
        <begin position="663"/>
        <end position="701"/>
    </location>
</feature>
<dbReference type="GO" id="GO:0061630">
    <property type="term" value="F:ubiquitin protein ligase activity"/>
    <property type="evidence" value="ECO:0007669"/>
    <property type="project" value="InterPro"/>
</dbReference>
<feature type="compositionally biased region" description="Polar residues" evidence="5">
    <location>
        <begin position="396"/>
        <end position="407"/>
    </location>
</feature>
<dbReference type="Gene3D" id="3.30.40.10">
    <property type="entry name" value="Zinc/RING finger domain, C3HC4 (zinc finger)"/>
    <property type="match status" value="1"/>
</dbReference>
<feature type="region of interest" description="Disordered" evidence="5">
    <location>
        <begin position="734"/>
        <end position="808"/>
    </location>
</feature>
<feature type="region of interest" description="Disordered" evidence="5">
    <location>
        <begin position="229"/>
        <end position="466"/>
    </location>
</feature>
<evidence type="ECO:0000313" key="9">
    <source>
        <dbReference type="EMBL" id="KAK0144123.1"/>
    </source>
</evidence>
<feature type="compositionally biased region" description="Basic and acidic residues" evidence="5">
    <location>
        <begin position="558"/>
        <end position="567"/>
    </location>
</feature>
<dbReference type="Pfam" id="PF13696">
    <property type="entry name" value="zf-CCHC_2"/>
    <property type="match status" value="1"/>
</dbReference>
<dbReference type="InterPro" id="IPR025829">
    <property type="entry name" value="Zn_knuckle_CX2CX3GHX4C"/>
</dbReference>
<evidence type="ECO:0000313" key="10">
    <source>
        <dbReference type="Proteomes" id="UP001174136"/>
    </source>
</evidence>
<feature type="domain" description="RING-type" evidence="6">
    <location>
        <begin position="165"/>
        <end position="206"/>
    </location>
</feature>
<dbReference type="FunFam" id="4.10.60.10:FF:000005">
    <property type="entry name" value="E3 ubiquitin-protein ligase RBBP6"/>
    <property type="match status" value="1"/>
</dbReference>
<feature type="compositionally biased region" description="Polar residues" evidence="5">
    <location>
        <begin position="1052"/>
        <end position="1062"/>
    </location>
</feature>
<evidence type="ECO:0000259" key="7">
    <source>
        <dbReference type="PROSITE" id="PS50158"/>
    </source>
</evidence>
<keyword evidence="2 4" id="KW-0863">Zinc-finger</keyword>
<dbReference type="PANTHER" id="PTHR15439">
    <property type="entry name" value="RETINOBLASTOMA-BINDING PROTEIN 6"/>
    <property type="match status" value="1"/>
</dbReference>
<feature type="compositionally biased region" description="Basic and acidic residues" evidence="5">
    <location>
        <begin position="981"/>
        <end position="1014"/>
    </location>
</feature>
<evidence type="ECO:0000259" key="8">
    <source>
        <dbReference type="PROSITE" id="PS51698"/>
    </source>
</evidence>
<proteinExistence type="predicted"/>
<evidence type="ECO:0000256" key="2">
    <source>
        <dbReference type="ARBA" id="ARBA00022771"/>
    </source>
</evidence>
<feature type="compositionally biased region" description="Pro residues" evidence="5">
    <location>
        <begin position="448"/>
        <end position="466"/>
    </location>
</feature>
<feature type="region of interest" description="Disordered" evidence="5">
    <location>
        <begin position="822"/>
        <end position="1212"/>
    </location>
</feature>
<feature type="compositionally biased region" description="Polar residues" evidence="5">
    <location>
        <begin position="787"/>
        <end position="796"/>
    </location>
</feature>
<dbReference type="SMART" id="SM00343">
    <property type="entry name" value="ZnF_C2HC"/>
    <property type="match status" value="1"/>
</dbReference>
<feature type="compositionally biased region" description="Pro residues" evidence="5">
    <location>
        <begin position="248"/>
        <end position="262"/>
    </location>
</feature>
<reference evidence="9" key="1">
    <citation type="journal article" date="2023" name="Front. Mar. Sci.">
        <title>A new Merluccius polli reference genome to investigate the effects of global change in West African waters.</title>
        <authorList>
            <person name="Mateo J.L."/>
            <person name="Blanco-Fernandez C."/>
            <person name="Garcia-Vazquez E."/>
            <person name="Machado-Schiaffino G."/>
        </authorList>
    </citation>
    <scope>NUCLEOTIDE SEQUENCE</scope>
    <source>
        <strain evidence="9">C29</strain>
        <tissue evidence="9">Fin</tissue>
    </source>
</reference>
<dbReference type="InterPro" id="IPR033489">
    <property type="entry name" value="RBBP6"/>
</dbReference>
<dbReference type="Gene3D" id="4.10.60.10">
    <property type="entry name" value="Zinc finger, CCHC-type"/>
    <property type="match status" value="1"/>
</dbReference>
<feature type="compositionally biased region" description="Basic residues" evidence="5">
    <location>
        <begin position="612"/>
        <end position="642"/>
    </location>
</feature>
<feature type="compositionally biased region" description="Low complexity" evidence="5">
    <location>
        <begin position="430"/>
        <end position="447"/>
    </location>
</feature>
<feature type="compositionally biased region" description="Basic and acidic residues" evidence="5">
    <location>
        <begin position="1082"/>
        <end position="1102"/>
    </location>
</feature>
<dbReference type="SUPFAM" id="SSF57756">
    <property type="entry name" value="Retrovirus zinc finger-like domains"/>
    <property type="match status" value="1"/>
</dbReference>
<comment type="caution">
    <text evidence="9">The sequence shown here is derived from an EMBL/GenBank/DDBJ whole genome shotgun (WGS) entry which is preliminary data.</text>
</comment>
<feature type="region of interest" description="Disordered" evidence="5">
    <location>
        <begin position="131"/>
        <end position="156"/>
    </location>
</feature>
<gene>
    <name evidence="9" type="primary">Rbbp6</name>
    <name evidence="9" type="ORF">N1851_017521</name>
</gene>
<dbReference type="PROSITE" id="PS50158">
    <property type="entry name" value="ZF_CCHC"/>
    <property type="match status" value="1"/>
</dbReference>
<dbReference type="GO" id="GO:0008270">
    <property type="term" value="F:zinc ion binding"/>
    <property type="evidence" value="ECO:0007669"/>
    <property type="project" value="UniProtKB-KW"/>
</dbReference>
<evidence type="ECO:0000256" key="5">
    <source>
        <dbReference type="SAM" id="MobiDB-lite"/>
    </source>
</evidence>